<accession>A0A914E6G4</accession>
<evidence type="ECO:0000256" key="10">
    <source>
        <dbReference type="ARBA" id="ARBA00059355"/>
    </source>
</evidence>
<evidence type="ECO:0000256" key="12">
    <source>
        <dbReference type="ARBA" id="ARBA00074415"/>
    </source>
</evidence>
<dbReference type="GO" id="GO:0005737">
    <property type="term" value="C:cytoplasm"/>
    <property type="evidence" value="ECO:0007669"/>
    <property type="project" value="UniProtKB-SubCell"/>
</dbReference>
<dbReference type="Pfam" id="PF12589">
    <property type="entry name" value="WBS_methylT"/>
    <property type="match status" value="1"/>
</dbReference>
<dbReference type="Proteomes" id="UP000887540">
    <property type="component" value="Unplaced"/>
</dbReference>
<protein>
    <recommendedName>
        <fullName evidence="12">18S rRNA (guanine-N(7))-methyltransferase</fullName>
    </recommendedName>
    <alternativeName>
        <fullName evidence="14">Bud site selection protein 23 homolog</fullName>
    </alternativeName>
    <alternativeName>
        <fullName evidence="13">rRNA methyltransferase and ribosome maturation factor</fullName>
    </alternativeName>
</protein>
<evidence type="ECO:0000256" key="13">
    <source>
        <dbReference type="ARBA" id="ARBA00075516"/>
    </source>
</evidence>
<name>A0A914E6G4_9BILA</name>
<feature type="domain" description="Methyltransferase type 11" evidence="16">
    <location>
        <begin position="55"/>
        <end position="131"/>
    </location>
</feature>
<comment type="subcellular location">
    <subcellularLocation>
        <location evidence="2">Cytoplasm</location>
    </subcellularLocation>
    <subcellularLocation>
        <location evidence="1">Nucleus</location>
    </subcellularLocation>
</comment>
<keyword evidence="7" id="KW-0949">S-adenosyl-L-methionine</keyword>
<evidence type="ECO:0000256" key="2">
    <source>
        <dbReference type="ARBA" id="ARBA00004496"/>
    </source>
</evidence>
<evidence type="ECO:0000259" key="16">
    <source>
        <dbReference type="Pfam" id="PF08241"/>
    </source>
</evidence>
<comment type="catalytic activity">
    <reaction evidence="9">
        <text>a guanosine in 18S rRNA + S-adenosyl-L-methionine = an N(7)-methylguanosine in 18S rRNA + S-adenosyl-L-homocysteine</text>
        <dbReference type="Rhea" id="RHEA:54584"/>
        <dbReference type="Rhea" id="RHEA-COMP:13937"/>
        <dbReference type="Rhea" id="RHEA-COMP:13938"/>
        <dbReference type="ChEBI" id="CHEBI:57856"/>
        <dbReference type="ChEBI" id="CHEBI:59789"/>
        <dbReference type="ChEBI" id="CHEBI:74269"/>
        <dbReference type="ChEBI" id="CHEBI:74480"/>
    </reaction>
</comment>
<dbReference type="PANTHER" id="PTHR12734">
    <property type="entry name" value="METHYLTRANSFERASE-RELATED"/>
    <property type="match status" value="1"/>
</dbReference>
<dbReference type="Gene3D" id="3.40.50.150">
    <property type="entry name" value="Vaccinia Virus protein VP39"/>
    <property type="match status" value="1"/>
</dbReference>
<evidence type="ECO:0000256" key="4">
    <source>
        <dbReference type="ARBA" id="ARBA00022490"/>
    </source>
</evidence>
<comment type="subunit">
    <text evidence="11">Heterodimer with TRMT112; this heterodimerization is necessary for the metabolic stability and activity of the catalytic subunit BUD23. Interacts with GRIP1.</text>
</comment>
<evidence type="ECO:0000313" key="18">
    <source>
        <dbReference type="Proteomes" id="UP000887540"/>
    </source>
</evidence>
<keyword evidence="18" id="KW-1185">Reference proteome</keyword>
<evidence type="ECO:0000256" key="8">
    <source>
        <dbReference type="ARBA" id="ARBA00023242"/>
    </source>
</evidence>
<evidence type="ECO:0000256" key="15">
    <source>
        <dbReference type="SAM" id="MobiDB-lite"/>
    </source>
</evidence>
<dbReference type="InterPro" id="IPR022238">
    <property type="entry name" value="Bud23_C"/>
</dbReference>
<evidence type="ECO:0000256" key="6">
    <source>
        <dbReference type="ARBA" id="ARBA00022679"/>
    </source>
</evidence>
<dbReference type="InterPro" id="IPR039769">
    <property type="entry name" value="Bud23-like"/>
</dbReference>
<evidence type="ECO:0000256" key="5">
    <source>
        <dbReference type="ARBA" id="ARBA00022603"/>
    </source>
</evidence>
<dbReference type="GO" id="GO:0005730">
    <property type="term" value="C:nucleolus"/>
    <property type="evidence" value="ECO:0007669"/>
    <property type="project" value="TreeGrafter"/>
</dbReference>
<dbReference type="CDD" id="cd02440">
    <property type="entry name" value="AdoMet_MTases"/>
    <property type="match status" value="1"/>
</dbReference>
<dbReference type="AlphaFoldDB" id="A0A914E6G4"/>
<dbReference type="InterPro" id="IPR013216">
    <property type="entry name" value="Methyltransf_11"/>
</dbReference>
<sequence length="274" mass="30677">MSSRPEVVGPPELFYDETESKKYTTNSHIVQIQSEMAERALELLALPEDQPSILLDVGCGSGLSGEVLTENEHHWIGIDISRHMLKVAKEDNESDGDLILKDIGTGIPIRPGVIDGAISISAIQWLCHANSNKENPRKRLLFFFQSLYACLARGARAVFQFYPQNAAQSELITEQATKAGFNGGLVVDFPNSTKAKKIYLVLMTGGIQNLPKALTDENESRSRVEVIDRRNHGNMSSRNLKGSRSYIEAKKERLRRKGRDVKPTTKYTGRKRRH</sequence>
<dbReference type="GO" id="GO:0070476">
    <property type="term" value="P:rRNA (guanine-N7)-methylation"/>
    <property type="evidence" value="ECO:0007669"/>
    <property type="project" value="InterPro"/>
</dbReference>
<dbReference type="GO" id="GO:0016435">
    <property type="term" value="F:rRNA (guanine) methyltransferase activity"/>
    <property type="evidence" value="ECO:0007669"/>
    <property type="project" value="InterPro"/>
</dbReference>
<evidence type="ECO:0000259" key="17">
    <source>
        <dbReference type="Pfam" id="PF12589"/>
    </source>
</evidence>
<organism evidence="18 19">
    <name type="scientific">Acrobeloides nanus</name>
    <dbReference type="NCBI Taxonomy" id="290746"/>
    <lineage>
        <taxon>Eukaryota</taxon>
        <taxon>Metazoa</taxon>
        <taxon>Ecdysozoa</taxon>
        <taxon>Nematoda</taxon>
        <taxon>Chromadorea</taxon>
        <taxon>Rhabditida</taxon>
        <taxon>Tylenchina</taxon>
        <taxon>Cephalobomorpha</taxon>
        <taxon>Cephaloboidea</taxon>
        <taxon>Cephalobidae</taxon>
        <taxon>Acrobeloides</taxon>
    </lineage>
</organism>
<feature type="compositionally biased region" description="Polar residues" evidence="15">
    <location>
        <begin position="233"/>
        <end position="242"/>
    </location>
</feature>
<keyword evidence="4" id="KW-0963">Cytoplasm</keyword>
<keyword evidence="8" id="KW-0539">Nucleus</keyword>
<evidence type="ECO:0000256" key="14">
    <source>
        <dbReference type="ARBA" id="ARBA00081208"/>
    </source>
</evidence>
<feature type="domain" description="18S rRNA (guanine(1575)-N(7))-methyltransferase Bud23 C-terminal" evidence="17">
    <location>
        <begin position="202"/>
        <end position="273"/>
    </location>
</feature>
<evidence type="ECO:0000256" key="3">
    <source>
        <dbReference type="ARBA" id="ARBA00005547"/>
    </source>
</evidence>
<keyword evidence="6" id="KW-0808">Transferase</keyword>
<keyword evidence="5" id="KW-0489">Methyltransferase</keyword>
<evidence type="ECO:0000256" key="9">
    <source>
        <dbReference type="ARBA" id="ARBA00050374"/>
    </source>
</evidence>
<dbReference type="PANTHER" id="PTHR12734:SF0">
    <property type="entry name" value="18S RRNA (GUANINE-N(7))-METHYLTRANSFERASE-RELATED"/>
    <property type="match status" value="1"/>
</dbReference>
<reference evidence="19" key="1">
    <citation type="submission" date="2022-11" db="UniProtKB">
        <authorList>
            <consortium name="WormBaseParasite"/>
        </authorList>
    </citation>
    <scope>IDENTIFICATION</scope>
</reference>
<evidence type="ECO:0000256" key="7">
    <source>
        <dbReference type="ARBA" id="ARBA00022691"/>
    </source>
</evidence>
<comment type="function">
    <text evidence="10">S-adenosyl-L-methionine-dependent methyltransferase that specifically methylates the N(7) position of a guanine in 18S rRNA. Requires the methyltransferase adapter protein TRM112 for full rRNA methyltransferase activity. Involved in the pre-rRNA processing steps leading to small-subunit rRNA production independently of its RNA-modifying catalytic activity. Important for biogenesis end export of the 40S ribosomal subunit independent on its methyltransferase activity. Locus-specific steroid receptor coactivator. Potentiates transactivation by glucocorticoid (NR3C1), mineralocorticoid (NR3C2), androgen (AR) and progesterone (PGR) receptors. Required for the maintenance of open chromatin at the TSC22D3/GILZ locus to facilitate NR3C1 loading on the response elements. Required for maintenance of dimethylation on histone H3 'Lys-79' (H3K79me2), although direct histone methyltransferase activity is not observed in vitro.</text>
</comment>
<dbReference type="SUPFAM" id="SSF53335">
    <property type="entry name" value="S-adenosyl-L-methionine-dependent methyltransferases"/>
    <property type="match status" value="1"/>
</dbReference>
<dbReference type="InterPro" id="IPR029063">
    <property type="entry name" value="SAM-dependent_MTases_sf"/>
</dbReference>
<feature type="region of interest" description="Disordered" evidence="15">
    <location>
        <begin position="228"/>
        <end position="274"/>
    </location>
</feature>
<proteinExistence type="inferred from homology"/>
<dbReference type="Pfam" id="PF08241">
    <property type="entry name" value="Methyltransf_11"/>
    <property type="match status" value="1"/>
</dbReference>
<dbReference type="FunFam" id="3.40.50.150:FF:000017">
    <property type="entry name" value="probable 18S rRNA (Guanine-N(7))-methyltransferase"/>
    <property type="match status" value="1"/>
</dbReference>
<evidence type="ECO:0000313" key="19">
    <source>
        <dbReference type="WBParaSite" id="ACRNAN_scaffold5761.g22008.t1"/>
    </source>
</evidence>
<dbReference type="WBParaSite" id="ACRNAN_scaffold5761.g22008.t1">
    <property type="protein sequence ID" value="ACRNAN_scaffold5761.g22008.t1"/>
    <property type="gene ID" value="ACRNAN_scaffold5761.g22008"/>
</dbReference>
<comment type="similarity">
    <text evidence="3">Belongs to the class I-like SAM-binding methyltransferase superfamily. BUD23/WBSCR22 family.</text>
</comment>
<evidence type="ECO:0000256" key="1">
    <source>
        <dbReference type="ARBA" id="ARBA00004123"/>
    </source>
</evidence>
<evidence type="ECO:0000256" key="11">
    <source>
        <dbReference type="ARBA" id="ARBA00064164"/>
    </source>
</evidence>